<keyword evidence="1" id="KW-0732">Signal</keyword>
<name>A0ABR2WNZ9_9FUNG</name>
<proteinExistence type="predicted"/>
<accession>A0ABR2WNZ9</accession>
<dbReference type="EMBL" id="JASJQH010000700">
    <property type="protein sequence ID" value="KAK9763227.1"/>
    <property type="molecule type" value="Genomic_DNA"/>
</dbReference>
<comment type="caution">
    <text evidence="2">The sequence shown here is derived from an EMBL/GenBank/DDBJ whole genome shotgun (WGS) entry which is preliminary data.</text>
</comment>
<sequence length="271" mass="29952">MFGKVYLTLAVLALACIGNVESHSYLTNPAPRVDRGQCRLDGKTFTGSNPKKCYGPCETTVVTPLNKRKVYKRGDEIKVSWARNNHPGGFVRLAFAQTKKSKSANEFNKNVHKYSCYEAGVGCSGQGKSNNDKLGTRGKGCNTAIKIPKWLGDGEWTMQWSWYGSIQGHGDFYSCSDIIVKGGPKGNKQPAAFEGGDARNPKKQVCAIGWGDRLGVCKWNRCWDSKNKNARKSFEKKGWNTNVVINTVPYNKGTLKMLPARNPKSSKSTAW</sequence>
<feature type="chain" id="PRO_5045283180" evidence="1">
    <location>
        <begin position="23"/>
        <end position="271"/>
    </location>
</feature>
<evidence type="ECO:0000313" key="2">
    <source>
        <dbReference type="EMBL" id="KAK9763227.1"/>
    </source>
</evidence>
<feature type="signal peptide" evidence="1">
    <location>
        <begin position="1"/>
        <end position="22"/>
    </location>
</feature>
<protein>
    <submittedName>
        <fullName evidence="2">Uncharacterized protein</fullName>
    </submittedName>
</protein>
<keyword evidence="3" id="KW-1185">Reference proteome</keyword>
<organism evidence="2 3">
    <name type="scientific">Basidiobolus ranarum</name>
    <dbReference type="NCBI Taxonomy" id="34480"/>
    <lineage>
        <taxon>Eukaryota</taxon>
        <taxon>Fungi</taxon>
        <taxon>Fungi incertae sedis</taxon>
        <taxon>Zoopagomycota</taxon>
        <taxon>Entomophthoromycotina</taxon>
        <taxon>Basidiobolomycetes</taxon>
        <taxon>Basidiobolales</taxon>
        <taxon>Basidiobolaceae</taxon>
        <taxon>Basidiobolus</taxon>
    </lineage>
</organism>
<evidence type="ECO:0000313" key="3">
    <source>
        <dbReference type="Proteomes" id="UP001479436"/>
    </source>
</evidence>
<dbReference type="Proteomes" id="UP001479436">
    <property type="component" value="Unassembled WGS sequence"/>
</dbReference>
<dbReference type="Gene3D" id="2.70.50.70">
    <property type="match status" value="1"/>
</dbReference>
<evidence type="ECO:0000256" key="1">
    <source>
        <dbReference type="SAM" id="SignalP"/>
    </source>
</evidence>
<reference evidence="2 3" key="1">
    <citation type="submission" date="2023-04" db="EMBL/GenBank/DDBJ databases">
        <title>Genome of Basidiobolus ranarum AG-B5.</title>
        <authorList>
            <person name="Stajich J.E."/>
            <person name="Carter-House D."/>
            <person name="Gryganskyi A."/>
        </authorList>
    </citation>
    <scope>NUCLEOTIDE SEQUENCE [LARGE SCALE GENOMIC DNA]</scope>
    <source>
        <strain evidence="2 3">AG-B5</strain>
    </source>
</reference>
<gene>
    <name evidence="2" type="ORF">K7432_010312</name>
</gene>
<dbReference type="PROSITE" id="PS51257">
    <property type="entry name" value="PROKAR_LIPOPROTEIN"/>
    <property type="match status" value="1"/>
</dbReference>